<evidence type="ECO:0000313" key="8">
    <source>
        <dbReference type="EMBL" id="KAF4657208.1"/>
    </source>
</evidence>
<feature type="region of interest" description="Disordered" evidence="7">
    <location>
        <begin position="854"/>
        <end position="912"/>
    </location>
</feature>
<evidence type="ECO:0000256" key="1">
    <source>
        <dbReference type="ARBA" id="ARBA00004496"/>
    </source>
</evidence>
<evidence type="ECO:0000256" key="6">
    <source>
        <dbReference type="SAM" id="Coils"/>
    </source>
</evidence>
<dbReference type="PANTHER" id="PTHR47969:SF15">
    <property type="entry name" value="CHROMOSOME-ASSOCIATED KINESIN KIF4A-RELATED"/>
    <property type="match status" value="1"/>
</dbReference>
<comment type="caution">
    <text evidence="8">The sequence shown here is derived from an EMBL/GenBank/DDBJ whole genome shotgun (WGS) entry which is preliminary data.</text>
</comment>
<feature type="coiled-coil region" evidence="6">
    <location>
        <begin position="402"/>
        <end position="511"/>
    </location>
</feature>
<evidence type="ECO:0000256" key="2">
    <source>
        <dbReference type="ARBA" id="ARBA00022490"/>
    </source>
</evidence>
<dbReference type="GO" id="GO:0007052">
    <property type="term" value="P:mitotic spindle organization"/>
    <property type="evidence" value="ECO:0007669"/>
    <property type="project" value="TreeGrafter"/>
</dbReference>
<dbReference type="GO" id="GO:0003777">
    <property type="term" value="F:microtubule motor activity"/>
    <property type="evidence" value="ECO:0007669"/>
    <property type="project" value="InterPro"/>
</dbReference>
<dbReference type="EMBL" id="JABAHT010000366">
    <property type="protein sequence ID" value="KAF4657208.1"/>
    <property type="molecule type" value="Genomic_DNA"/>
</dbReference>
<evidence type="ECO:0000313" key="9">
    <source>
        <dbReference type="Proteomes" id="UP000570595"/>
    </source>
</evidence>
<evidence type="ECO:0000256" key="7">
    <source>
        <dbReference type="SAM" id="MobiDB-lite"/>
    </source>
</evidence>
<dbReference type="GO" id="GO:0051231">
    <property type="term" value="P:spindle elongation"/>
    <property type="evidence" value="ECO:0007669"/>
    <property type="project" value="TreeGrafter"/>
</dbReference>
<evidence type="ECO:0000256" key="4">
    <source>
        <dbReference type="ARBA" id="ARBA00022840"/>
    </source>
</evidence>
<feature type="region of interest" description="Disordered" evidence="7">
    <location>
        <begin position="271"/>
        <end position="290"/>
    </location>
</feature>
<feature type="region of interest" description="Disordered" evidence="7">
    <location>
        <begin position="1"/>
        <end position="29"/>
    </location>
</feature>
<organism evidence="8 9">
    <name type="scientific">Perkinsus olseni</name>
    <name type="common">Perkinsus atlanticus</name>
    <dbReference type="NCBI Taxonomy" id="32597"/>
    <lineage>
        <taxon>Eukaryota</taxon>
        <taxon>Sar</taxon>
        <taxon>Alveolata</taxon>
        <taxon>Perkinsozoa</taxon>
        <taxon>Perkinsea</taxon>
        <taxon>Perkinsida</taxon>
        <taxon>Perkinsidae</taxon>
        <taxon>Perkinsus</taxon>
    </lineage>
</organism>
<keyword evidence="4" id="KW-0067">ATP-binding</keyword>
<dbReference type="PANTHER" id="PTHR47969">
    <property type="entry name" value="CHROMOSOME-ASSOCIATED KINESIN KIF4A-RELATED"/>
    <property type="match status" value="1"/>
</dbReference>
<dbReference type="InterPro" id="IPR027640">
    <property type="entry name" value="Kinesin-like_fam"/>
</dbReference>
<sequence length="912" mass="102285">MADSLDSLILGDKAGPLTRTREEMAAAEENRRLEEEIAQLQSEPLQSEKTTKGIVALPKQHAEPNDNHEDEELEALFNEWSTEGLLGNPQPHEKPSGASDQKPIKQTALREATKASAALRSNEKENHVASAVAAVAVNPPLLTTTSGLLSKRLSTGPTQGAPPSSIGDRSFNASSVDKPTPAGDLNEGIFVRWTSLAFRANLGRHEAERVARRTQENLEAKIADLEKARAMDDLRARDEVERLNWKVERAREELEDERARYEERLRRLEEQRSLDKQRSEEELRRAVSDETKRQELATERIVYQHRREVEALKSDHEREIHMMRRKHEAEIASLKASSGEREKLSELTAQMVAHMAQWEDMANAVKGSTAITEQMKWGEVLAALWTAPNLRNEQLSARENFVKSLETSMKEQQRQIEVERCKLSELTREIEEEQKQHRLTRETESQRLQLEHVRLQELQETARQMQRDSKSALVSRETAAEMAVRDLNEQKLALESQRKAFELDCEDQERRRVREERSIGKMILRLRSEWEKLRCVQKSTDLSLTATQRRANETEAAVARHRDRAAAEIEAIERQRVEEDTAELNRKLNLLRDQEADVRADMAGVVELAARLNSRAQQVAQAYGAAEHVRAEAHRLHAELNEREEELTQGARELEEMRKEIEEQRLRVMEAEAAVSARKLEAIEQTKPFSVTAGTVGSLPNLTVPSGGAGLPPASQTYHGQAISMSRVTTRPQLLPSAETDKWRKLKEEAMQVDEYIFKNQQATLTTVRTMASTTRVLPPQSMPPQSNVAASNHFPIASTYPPPQRAEMPQGAVLLSPGTSASQQTFVPLQGSPQTTTFWRPNTTGFGSLNILSPRPAESMPTIAGQEAPPSPAPLEPLSSLTSSDQEGVARGHTRPASIPPLNVPAVASDS</sequence>
<name>A0A7J6LD82_PEROL</name>
<dbReference type="AlphaFoldDB" id="A0A7J6LD82"/>
<feature type="compositionally biased region" description="Basic and acidic residues" evidence="7">
    <location>
        <begin position="19"/>
        <end position="29"/>
    </location>
</feature>
<evidence type="ECO:0000256" key="5">
    <source>
        <dbReference type="ARBA" id="ARBA00023054"/>
    </source>
</evidence>
<gene>
    <name evidence="8" type="ORF">FOZ61_006419</name>
</gene>
<keyword evidence="2" id="KW-0963">Cytoplasm</keyword>
<comment type="subcellular location">
    <subcellularLocation>
        <location evidence="1">Cytoplasm</location>
    </subcellularLocation>
</comment>
<feature type="coiled-coil region" evidence="6">
    <location>
        <begin position="544"/>
        <end position="594"/>
    </location>
</feature>
<accession>A0A7J6LD82</accession>
<dbReference type="GO" id="GO:0005737">
    <property type="term" value="C:cytoplasm"/>
    <property type="evidence" value="ECO:0007669"/>
    <property type="project" value="UniProtKB-SubCell"/>
</dbReference>
<keyword evidence="3" id="KW-0547">Nucleotide-binding</keyword>
<dbReference type="GO" id="GO:0005524">
    <property type="term" value="F:ATP binding"/>
    <property type="evidence" value="ECO:0007669"/>
    <property type="project" value="UniProtKB-KW"/>
</dbReference>
<protein>
    <submittedName>
        <fullName evidence="8">Uncharacterized protein</fullName>
    </submittedName>
</protein>
<feature type="region of interest" description="Disordered" evidence="7">
    <location>
        <begin position="150"/>
        <end position="184"/>
    </location>
</feature>
<dbReference type="GO" id="GO:0007018">
    <property type="term" value="P:microtubule-based movement"/>
    <property type="evidence" value="ECO:0007669"/>
    <property type="project" value="InterPro"/>
</dbReference>
<evidence type="ECO:0000256" key="3">
    <source>
        <dbReference type="ARBA" id="ARBA00022741"/>
    </source>
</evidence>
<proteinExistence type="predicted"/>
<dbReference type="GO" id="GO:0005875">
    <property type="term" value="C:microtubule associated complex"/>
    <property type="evidence" value="ECO:0007669"/>
    <property type="project" value="TreeGrafter"/>
</dbReference>
<feature type="region of interest" description="Disordered" evidence="7">
    <location>
        <begin position="58"/>
        <end position="124"/>
    </location>
</feature>
<reference evidence="8 9" key="1">
    <citation type="submission" date="2020-04" db="EMBL/GenBank/DDBJ databases">
        <title>Perkinsus olseni comparative genomics.</title>
        <authorList>
            <person name="Bogema D.R."/>
        </authorList>
    </citation>
    <scope>NUCLEOTIDE SEQUENCE [LARGE SCALE GENOMIC DNA]</scope>
    <source>
        <strain evidence="8">ATCC PRA-179</strain>
    </source>
</reference>
<keyword evidence="5 6" id="KW-0175">Coiled coil</keyword>
<feature type="coiled-coil region" evidence="6">
    <location>
        <begin position="626"/>
        <end position="674"/>
    </location>
</feature>
<dbReference type="OrthoDB" id="446394at2759"/>
<dbReference type="Proteomes" id="UP000570595">
    <property type="component" value="Unassembled WGS sequence"/>
</dbReference>